<feature type="domain" description="Doubled CXXCH motif" evidence="3">
    <location>
        <begin position="732"/>
        <end position="787"/>
    </location>
</feature>
<dbReference type="Pfam" id="PF09698">
    <property type="entry name" value="GSu_C4xC__C2xCH"/>
    <property type="match status" value="3"/>
</dbReference>
<gene>
    <name evidence="4" type="primary">omcH_2</name>
    <name evidence="4" type="ORF">GMPD_40190</name>
</gene>
<dbReference type="AlphaFoldDB" id="A0A6V8N162"/>
<dbReference type="InterPro" id="IPR051829">
    <property type="entry name" value="Multiheme_Cytochr_ET"/>
</dbReference>
<keyword evidence="1 2" id="KW-0732">Signal</keyword>
<dbReference type="Proteomes" id="UP000568888">
    <property type="component" value="Unassembled WGS sequence"/>
</dbReference>
<evidence type="ECO:0000259" key="3">
    <source>
        <dbReference type="Pfam" id="PF09699"/>
    </source>
</evidence>
<dbReference type="PANTHER" id="PTHR35038:SF6">
    <property type="entry name" value="SURFACE LOCALIZED DECAHEME CYTOCHROME C LIPOPROTEIN"/>
    <property type="match status" value="1"/>
</dbReference>
<evidence type="ECO:0000313" key="4">
    <source>
        <dbReference type="EMBL" id="GFO66100.1"/>
    </source>
</evidence>
<dbReference type="GO" id="GO:0016491">
    <property type="term" value="F:oxidoreductase activity"/>
    <property type="evidence" value="ECO:0007669"/>
    <property type="project" value="TreeGrafter"/>
</dbReference>
<name>A0A6V8N162_9BACT</name>
<evidence type="ECO:0000256" key="2">
    <source>
        <dbReference type="SAM" id="SignalP"/>
    </source>
</evidence>
<dbReference type="InterPro" id="IPR036280">
    <property type="entry name" value="Multihaem_cyt_sf"/>
</dbReference>
<dbReference type="SUPFAM" id="SSF48695">
    <property type="entry name" value="Multiheme cytochromes"/>
    <property type="match status" value="5"/>
</dbReference>
<protein>
    <submittedName>
        <fullName evidence="4">Cytochrome c</fullName>
    </submittedName>
</protein>
<proteinExistence type="predicted"/>
<accession>A0A6V8N162</accession>
<evidence type="ECO:0000313" key="5">
    <source>
        <dbReference type="Proteomes" id="UP000568888"/>
    </source>
</evidence>
<feature type="signal peptide" evidence="2">
    <location>
        <begin position="1"/>
        <end position="30"/>
    </location>
</feature>
<comment type="caution">
    <text evidence="4">The sequence shown here is derived from an EMBL/GenBank/DDBJ whole genome shotgun (WGS) entry which is preliminary data.</text>
</comment>
<dbReference type="Gene3D" id="3.90.10.10">
    <property type="entry name" value="Cytochrome C3"/>
    <property type="match status" value="4"/>
</dbReference>
<evidence type="ECO:0000256" key="1">
    <source>
        <dbReference type="ARBA" id="ARBA00022729"/>
    </source>
</evidence>
<dbReference type="Pfam" id="PF09699">
    <property type="entry name" value="Paired_CXXCH_1"/>
    <property type="match status" value="1"/>
</dbReference>
<organism evidence="4 5">
    <name type="scientific">Geomonas paludis</name>
    <dbReference type="NCBI Taxonomy" id="2740185"/>
    <lineage>
        <taxon>Bacteria</taxon>
        <taxon>Pseudomonadati</taxon>
        <taxon>Thermodesulfobacteriota</taxon>
        <taxon>Desulfuromonadia</taxon>
        <taxon>Geobacterales</taxon>
        <taxon>Geobacteraceae</taxon>
        <taxon>Geomonas</taxon>
    </lineage>
</organism>
<sequence length="961" mass="97422">MAAKYGGRCLFVLALVMLTLMQLTVGKAQAASQYNYDCSFCHTMPPMDSATSKKDPNTGAVPGNHAGHATSAVSSCVTCHGSQVSGYPMGHRNKTIELSDGIGYSRKIAAGFVNQTSVPPNPMGTCSTAACHSDGKGTLRATPAWGSAALTVPGGCSACHSVAPATGNHPTAGTKHANYYGTGVTSCGKCHTDHSVQAKPFSHATSAGHRAIEVKFATGGTFAANQCSNVYCHSNGRGTYTPPTWGGTLTCAGCHGDATSNTLSGNHAKHVNNAAFLGTSYGCVECHSATVSDNSTISNFNNHVNNAKDVAGSKVGTPVSGTCSTSYCHSDGKGTMKSVTWTGSTALDCKSCHGSDAAPAFASVAGEPNYSNAGAGQPRANSHENHVASAADCASCHADTTVNGTSIKAGTAHTNNARDVKAGNGKSFTLVGNSCSAVSCHSGNGIVAGVADVQWGASLGCNGCHGDAETLTTNAHAKHVALTGKAYACDTCHASTVSGSSSFANKALHGDASVEIAGAQVTTWSGTTTKTCATSCHMSATPQWNNLASGACGTCHTALSNTTGGLISSNAHAQHFSAAYGPKFSSTLATSCSNCHTSSTAATHVNGTLNLAAGSNKIGTCGTCHKQSTNWTTGRVTCESCHSTAGGQLSVIGGITAPDKTLAATAGHGKAGIAQACSACHDNTAAHISGALGDQKRLLGALTGATNVECNYCHTNPAKVTGAALNVKAHKAAGLGSQCSDCHNAHGTANVKMVNGTINGTAVSFTGNNTFANAGQTGVCQVCHTTTKYFTKAGVPADAHVDSATDCTQCHQHNPATGLAFVPNGGCDACHGYPPAPRQTISAITFGVQGSWSSARFEDYSGGGGAHILVAHIKKDAKPSEGWANCIPCHKGGDATHARALPIRTHVTSVSVEIDPQYRFSDQALATYTSAALVNGGTNKSGSCFNVSCHFRPSPKWSIER</sequence>
<dbReference type="InterPro" id="IPR010176">
    <property type="entry name" value="C4xCH_C2xCH_motif_GEOSU"/>
</dbReference>
<reference evidence="5" key="1">
    <citation type="submission" date="2020-06" db="EMBL/GenBank/DDBJ databases">
        <title>Draft genomic sequecing of Geomonas sp. Red736.</title>
        <authorList>
            <person name="Itoh H."/>
            <person name="Xu Z.X."/>
            <person name="Ushijima N."/>
            <person name="Masuda Y."/>
            <person name="Shiratori Y."/>
            <person name="Senoo K."/>
        </authorList>
    </citation>
    <scope>NUCLEOTIDE SEQUENCE [LARGE SCALE GENOMIC DNA]</scope>
    <source>
        <strain evidence="5">Red736</strain>
    </source>
</reference>
<dbReference type="InterPro" id="IPR010177">
    <property type="entry name" value="Paired_CXXCH_1"/>
</dbReference>
<dbReference type="NCBIfam" id="TIGR01904">
    <property type="entry name" value="GSu_C4xC__C2xCH"/>
    <property type="match status" value="4"/>
</dbReference>
<dbReference type="EMBL" id="BLXY01000016">
    <property type="protein sequence ID" value="GFO66100.1"/>
    <property type="molecule type" value="Genomic_DNA"/>
</dbReference>
<dbReference type="PANTHER" id="PTHR35038">
    <property type="entry name" value="DISSIMILATORY SULFITE REDUCTASE SIRA"/>
    <property type="match status" value="1"/>
</dbReference>
<feature type="chain" id="PRO_5028436110" evidence="2">
    <location>
        <begin position="31"/>
        <end position="961"/>
    </location>
</feature>